<feature type="domain" description="CHAT" evidence="2">
    <location>
        <begin position="1083"/>
        <end position="1361"/>
    </location>
</feature>
<dbReference type="Proteomes" id="UP000037023">
    <property type="component" value="Unassembled WGS sequence"/>
</dbReference>
<evidence type="ECO:0000313" key="3">
    <source>
        <dbReference type="EMBL" id="KOG34886.1"/>
    </source>
</evidence>
<dbReference type="Gene3D" id="1.25.40.10">
    <property type="entry name" value="Tetratricopeptide repeat domain"/>
    <property type="match status" value="1"/>
</dbReference>
<evidence type="ECO:0000256" key="1">
    <source>
        <dbReference type="SAM" id="MobiDB-lite"/>
    </source>
</evidence>
<feature type="region of interest" description="Disordered" evidence="1">
    <location>
        <begin position="408"/>
        <end position="432"/>
    </location>
</feature>
<reference evidence="3 4" key="1">
    <citation type="submission" date="2015-06" db="EMBL/GenBank/DDBJ databases">
        <authorList>
            <person name="Hoefler B.C."/>
            <person name="Straight P.D."/>
        </authorList>
    </citation>
    <scope>NUCLEOTIDE SEQUENCE [LARGE SCALE GENOMIC DNA]</scope>
    <source>
        <strain evidence="3 4">NRRL 3427</strain>
    </source>
</reference>
<dbReference type="Pfam" id="PF12770">
    <property type="entry name" value="CHAT"/>
    <property type="match status" value="1"/>
</dbReference>
<evidence type="ECO:0000313" key="4">
    <source>
        <dbReference type="Proteomes" id="UP000037023"/>
    </source>
</evidence>
<dbReference type="EMBL" id="LGUP01000036">
    <property type="protein sequence ID" value="KOG34886.1"/>
    <property type="molecule type" value="Genomic_DNA"/>
</dbReference>
<evidence type="ECO:0000259" key="2">
    <source>
        <dbReference type="Pfam" id="PF12770"/>
    </source>
</evidence>
<sequence>MSDGMIAALASRLSRYRESRDRTLLEEPEALAESAAVLQYVLASLDDGTLVVDGVNKLCWFHAHRLDPERGIGLHDLDGPVAILLTSVLVESLAGSPYPLPPLPPGLVDQEPEPALFACSAFALQAPHLARSPARLATARAVLEVVARVTATPRLRREALSALAHVEYDRHRETGDVADLERAVHIGRQAADAQLLGPSDPGPTAQMCDSLGTALYFLYRATYEVDLLEESVFQHARFMEIGPGDGPADNRVLAHYMDNLGAALHALAEVRRDPETLRDALEAFKEAARTQDAGPARWAVIDKVWRTLVLVPTVCRSARELDEAIAEARALLDEGGEADPLHATHLTMLSKLLHDRWCLSGTGAPARAALDDFVEAARQAWEAYPEGDPDRWRAASNLSTALMTRSMVTGSPADEREAEALASPATGRTGPREAVVPQETVPLDSSPEAPSAVRGELRALTALAFLYASHSNPLYLETAIRQCREAVATVAPDDPAYGVLHAMLADFRQDRAQRTGRSEDLDHDITRLRSVLGDLPEDSDGRANVASTLGHLLRVRYEQQGAKADIYEAVQVATASLGGFGGGFGRAAALNRLGLALRLRYDHNRDLADLRASVHALSEAVELLSGDPAHKASALDNLGTAQGELFARLGDVGDLEQSIARLRECVALTSNGEVHSATRWDNLASALLSRYARFKERGDLDEALAHARRAAEETPPDHVERGRRVSRIASLLRARFLTGYEIGDLTAGIAYARSAVRATPLGHAHRAEFLGALGEQLKFLFLLGQRIAGLDEAPEAFDEALDAFDAGRRHTSSLIHLRAWSAREWASLRALRDDRDGVEAAVDGAELAWELLSEIDWHGMTVTDRLRLIRDWRGFAREAAAWALSSADPDRAVAFLEQGRGLLWAQLTDHESDVERLREVDDDLADRFLTVRARARDLTDGERAQAAAPGAAEGSRAEVLARVNDEHRSLVREIRRLDGFDAFLGPPSPHSLATATAGGTVVVLNVGTTRCDAVLVTASGKECVPLAVTAAEVTEQAARFTDAWRTAGEAQAALSAGPSAPRAATVAFRTAVDEMTDVLAWGWDEVTGPVLEALGHRTAPGEGGSWPRVWWCPTGPLTALPLFATGHHDGSLRSVIDRVVSSEAPTLRTLAEAGSRAPAQGDPRLLVASVPTPYDRADVLHGVRDEVASVSAFSPVPVTRLEGPDATRDALLEGLPWHAWFHFAGHGAAAVTDPADTALSAFDDRVTLADLAGLRRAGGVLAYLSTCHGATPGADDLDESAHLAAAVLVAGFRHVIAVRQELDDRVGAELAAGFYRALGDEPDPGLALHRALRALRERLDSDSDEYPPVNPWGWAGFVHLGPAG</sequence>
<dbReference type="OrthoDB" id="3206999at2"/>
<dbReference type="InterPro" id="IPR011990">
    <property type="entry name" value="TPR-like_helical_dom_sf"/>
</dbReference>
<proteinExistence type="predicted"/>
<name>A0A0L8LA01_STRVR</name>
<dbReference type="PATRIC" id="fig|1938.6.peg.1347"/>
<dbReference type="InterPro" id="IPR024983">
    <property type="entry name" value="CHAT_dom"/>
</dbReference>
<comment type="caution">
    <text evidence="3">The sequence shown here is derived from an EMBL/GenBank/DDBJ whole genome shotgun (WGS) entry which is preliminary data.</text>
</comment>
<dbReference type="RefSeq" id="WP_033202676.1">
    <property type="nucleotide sequence ID" value="NZ_LGUP01000036.1"/>
</dbReference>
<gene>
    <name evidence="3" type="ORF">ADK34_06125</name>
</gene>
<protein>
    <recommendedName>
        <fullName evidence="2">CHAT domain-containing protein</fullName>
    </recommendedName>
</protein>
<organism evidence="3 4">
    <name type="scientific">Streptomyces viridochromogenes</name>
    <dbReference type="NCBI Taxonomy" id="1938"/>
    <lineage>
        <taxon>Bacteria</taxon>
        <taxon>Bacillati</taxon>
        <taxon>Actinomycetota</taxon>
        <taxon>Actinomycetes</taxon>
        <taxon>Kitasatosporales</taxon>
        <taxon>Streptomycetaceae</taxon>
        <taxon>Streptomyces</taxon>
    </lineage>
</organism>
<accession>A0A0L8LA01</accession>